<dbReference type="Proteomes" id="UP000236735">
    <property type="component" value="Unassembled WGS sequence"/>
</dbReference>
<comment type="subcellular location">
    <subcellularLocation>
        <location evidence="1 7">Cytoplasm</location>
    </subcellularLocation>
</comment>
<feature type="domain" description="PDZ" evidence="10">
    <location>
        <begin position="770"/>
        <end position="804"/>
    </location>
</feature>
<accession>A0A1H5RKF9</accession>
<name>A0A1H5RKF9_XYLRU</name>
<dbReference type="InterPro" id="IPR029045">
    <property type="entry name" value="ClpP/crotonase-like_dom_sf"/>
</dbReference>
<keyword evidence="9" id="KW-0732">Signal</keyword>
<sequence length="1061" mass="119907">MKKILFTIACVAASATAMAQQSPLWMRHCAISPDGKSIVFSYKGDLFSVAATGGEARQLTSNPAYDAYPVWSPDGSQIAFASTREGSMDVFVISKAGGSPVRLTTNSGSETPIGFKDNEHVLFSTYLMPSAQSNIFASAKFPQIYEVSIKGGRPRMYSALPMANLSINYETGDLLYHDMKGSEDNFRKHHQSPICRDIWLLSKGQYTKLTDFEGEDRNPVWTADGRSYYYLSEKDGTSNIYCRSLDGKQEQQITHHQKNPVRFLTAANDGTLCYGYDGEIYTIRTNGAPQKVNISIVSDRSDRDQIRQVKNSGATEICVSPKNKEIAFVYHGDIYVTSIDYKTTKQITDTPEQERNINFAPDGRSIVYASERNGCWNIYQTSIKDKDEKQFAYASDLTEEQLTKENKTSFQPQYSPDGKEIAFFEDRGAIRIINLASRQIRTVMNGKLAFSYSDGDLDFAWSPDSKKLLATYIGDGGYHHHDIALIDATGKEAPFNLTNSAYNDDNAKWVMNGKAMLFMSDREGYKNHGGHGIENDYFLMFFDIDAYERFLMTKEEKEIYDKNNKNTSTPIVLDLKNCRKRVVRVTPNSSSLGDAVMTAKGDTLYYQAAFEGGYDLWKHDLLEKKTEIVLKDAGYGLLDTDAKINELYLTTKGGIKKIDLAKGKPTNIDFEAVFNYRPYAERQNLFDHIWRQVKDKFYRTDLHGVDWEEYREIYAKFLPYINNEYDFQDMLSELLGELNASHTGARYRPTAPTQTAELGAFFDDCYEGDGLKIKEIVYGGPLSIRNTGIKAGDIIERINGIAIKKGEDYFPLLEGQANKPIRLTVGGKNITVKPITKSKLTDLLYDRWVERNRQLVDSLSGGRLAYVHIESMNGDCFRKLYNELLNEDNRNRDAVIVDERHNGGGYLHDDLCHLLSGRQHSHFLAHGKYLGVEPSAQWIKPSCVLLCEDDYSNACGFPREYQDLKIGKLIGTPVAGTASSVWWETLVNGITFGIPQVGRIDMRGDYGENTLLKPEIIVYNTPEDYLTGHDRQLERAVEEMLKEADAFKEKTKNEFGGRPRQ</sequence>
<dbReference type="PROSITE" id="PS51487">
    <property type="entry name" value="NBD"/>
    <property type="match status" value="1"/>
</dbReference>
<comment type="similarity">
    <text evidence="2 7">Belongs to the peptidase S41B family.</text>
</comment>
<dbReference type="EC" id="3.4.21.-" evidence="7"/>
<organism evidence="12 13">
    <name type="scientific">Xylanibacter ruminicola</name>
    <name type="common">Prevotella ruminicola</name>
    <dbReference type="NCBI Taxonomy" id="839"/>
    <lineage>
        <taxon>Bacteria</taxon>
        <taxon>Pseudomonadati</taxon>
        <taxon>Bacteroidota</taxon>
        <taxon>Bacteroidia</taxon>
        <taxon>Bacteroidales</taxon>
        <taxon>Prevotellaceae</taxon>
        <taxon>Xylanibacter</taxon>
    </lineage>
</organism>
<dbReference type="CDD" id="cd07562">
    <property type="entry name" value="Peptidase_S41_TRI"/>
    <property type="match status" value="1"/>
</dbReference>
<evidence type="ECO:0000313" key="12">
    <source>
        <dbReference type="EMBL" id="SEF38855.1"/>
    </source>
</evidence>
<dbReference type="Pfam" id="PF03572">
    <property type="entry name" value="Peptidase_S41"/>
    <property type="match status" value="1"/>
</dbReference>
<proteinExistence type="inferred from homology"/>
<dbReference type="InterPro" id="IPR028204">
    <property type="entry name" value="Tricorn_C1"/>
</dbReference>
<feature type="chain" id="PRO_5009283119" description="Tricorn protease homolog" evidence="9">
    <location>
        <begin position="20"/>
        <end position="1061"/>
    </location>
</feature>
<dbReference type="RefSeq" id="WP_103914864.1">
    <property type="nucleotide sequence ID" value="NZ_FNUV01000001.1"/>
</dbReference>
<dbReference type="GO" id="GO:0008236">
    <property type="term" value="F:serine-type peptidase activity"/>
    <property type="evidence" value="ECO:0007669"/>
    <property type="project" value="UniProtKB-UniRule"/>
</dbReference>
<evidence type="ECO:0000259" key="10">
    <source>
        <dbReference type="PROSITE" id="PS50106"/>
    </source>
</evidence>
<evidence type="ECO:0000256" key="4">
    <source>
        <dbReference type="ARBA" id="ARBA00022670"/>
    </source>
</evidence>
<comment type="function">
    <text evidence="7">Degrades oligopeptides.</text>
</comment>
<dbReference type="InterPro" id="IPR023336">
    <property type="entry name" value="RAG_nonamer-bd_dom"/>
</dbReference>
<dbReference type="InterPro" id="IPR011044">
    <property type="entry name" value="Quino_amine_DH_bsu"/>
</dbReference>
<reference evidence="12 13" key="1">
    <citation type="submission" date="2016-10" db="EMBL/GenBank/DDBJ databases">
        <authorList>
            <person name="de Groot N.N."/>
        </authorList>
    </citation>
    <scope>NUCLEOTIDE SEQUENCE [LARGE SCALE GENOMIC DNA]</scope>
    <source>
        <strain evidence="12 13">AR32</strain>
    </source>
</reference>
<evidence type="ECO:0000256" key="1">
    <source>
        <dbReference type="ARBA" id="ARBA00004496"/>
    </source>
</evidence>
<dbReference type="AlphaFoldDB" id="A0A1H5RKF9"/>
<dbReference type="InterPro" id="IPR011659">
    <property type="entry name" value="WD40"/>
</dbReference>
<dbReference type="PIRSF" id="PIRSF036421">
    <property type="entry name" value="Tricorn_protease"/>
    <property type="match status" value="1"/>
</dbReference>
<dbReference type="Gene3D" id="3.90.226.10">
    <property type="entry name" value="2-enoyl-CoA Hydratase, Chain A, domain 1"/>
    <property type="match status" value="1"/>
</dbReference>
<evidence type="ECO:0000256" key="8">
    <source>
        <dbReference type="PIRSR" id="PIRSR036421-1"/>
    </source>
</evidence>
<dbReference type="SUPFAM" id="SSF69304">
    <property type="entry name" value="Tricorn protease N-terminal domain"/>
    <property type="match status" value="1"/>
</dbReference>
<dbReference type="PROSITE" id="PS50106">
    <property type="entry name" value="PDZ"/>
    <property type="match status" value="1"/>
</dbReference>
<dbReference type="Gene3D" id="3.30.750.44">
    <property type="match status" value="1"/>
</dbReference>
<dbReference type="InterPro" id="IPR012393">
    <property type="entry name" value="Tricorn_protease"/>
</dbReference>
<dbReference type="SUPFAM" id="SSF50156">
    <property type="entry name" value="PDZ domain-like"/>
    <property type="match status" value="1"/>
</dbReference>
<dbReference type="GO" id="GO:0006508">
    <property type="term" value="P:proteolysis"/>
    <property type="evidence" value="ECO:0007669"/>
    <property type="project" value="UniProtKB-UniRule"/>
</dbReference>
<keyword evidence="5 7" id="KW-0378">Hydrolase</keyword>
<feature type="domain" description="NBD" evidence="11">
    <location>
        <begin position="1056"/>
        <end position="1061"/>
    </location>
</feature>
<evidence type="ECO:0000256" key="7">
    <source>
        <dbReference type="PIRNR" id="PIRNR036421"/>
    </source>
</evidence>
<evidence type="ECO:0000256" key="3">
    <source>
        <dbReference type="ARBA" id="ARBA00022490"/>
    </source>
</evidence>
<feature type="active site" description="Charge relay system" evidence="8">
    <location>
        <position position="1008"/>
    </location>
</feature>
<dbReference type="Gene3D" id="2.120.10.60">
    <property type="entry name" value="Tricorn protease N-terminal domain"/>
    <property type="match status" value="1"/>
</dbReference>
<keyword evidence="3 7" id="KW-0963">Cytoplasm</keyword>
<dbReference type="Pfam" id="PF14684">
    <property type="entry name" value="Tricorn_C1"/>
    <property type="match status" value="1"/>
</dbReference>
<dbReference type="InterPro" id="IPR036034">
    <property type="entry name" value="PDZ_sf"/>
</dbReference>
<keyword evidence="6 7" id="KW-0720">Serine protease</keyword>
<dbReference type="Gene3D" id="2.30.42.10">
    <property type="match status" value="1"/>
</dbReference>
<feature type="signal peptide" evidence="9">
    <location>
        <begin position="1"/>
        <end position="19"/>
    </location>
</feature>
<evidence type="ECO:0000256" key="6">
    <source>
        <dbReference type="ARBA" id="ARBA00022825"/>
    </source>
</evidence>
<dbReference type="GO" id="GO:0005737">
    <property type="term" value="C:cytoplasm"/>
    <property type="evidence" value="ECO:0007669"/>
    <property type="project" value="UniProtKB-SubCell"/>
</dbReference>
<evidence type="ECO:0000256" key="9">
    <source>
        <dbReference type="SAM" id="SignalP"/>
    </source>
</evidence>
<dbReference type="PANTHER" id="PTHR43253">
    <property type="entry name" value="TRICORN PROTEASE HOMOLOG 2-RELATED"/>
    <property type="match status" value="1"/>
</dbReference>
<dbReference type="EMBL" id="FNUV01000001">
    <property type="protein sequence ID" value="SEF38855.1"/>
    <property type="molecule type" value="Genomic_DNA"/>
</dbReference>
<dbReference type="InterPro" id="IPR005151">
    <property type="entry name" value="Tail-specific_protease"/>
</dbReference>
<dbReference type="InterPro" id="IPR001478">
    <property type="entry name" value="PDZ"/>
</dbReference>
<feature type="active site" description="Charge relay system" evidence="8">
    <location>
        <position position="742"/>
    </location>
</feature>
<keyword evidence="4 7" id="KW-0645">Protease</keyword>
<dbReference type="InterPro" id="IPR011042">
    <property type="entry name" value="6-blade_b-propeller_TolB-like"/>
</dbReference>
<dbReference type="SUPFAM" id="SSF82171">
    <property type="entry name" value="DPP6 N-terminal domain-like"/>
    <property type="match status" value="1"/>
</dbReference>
<dbReference type="SUPFAM" id="SSF50969">
    <property type="entry name" value="YVTN repeat-like/Quinoprotein amine dehydrogenase"/>
    <property type="match status" value="1"/>
</dbReference>
<dbReference type="PANTHER" id="PTHR43253:SF1">
    <property type="entry name" value="TRICORN PROTEASE HOMOLOG 2-RELATED"/>
    <property type="match status" value="1"/>
</dbReference>
<dbReference type="Gene3D" id="2.120.10.30">
    <property type="entry name" value="TolB, C-terminal domain"/>
    <property type="match status" value="1"/>
</dbReference>
<evidence type="ECO:0000256" key="5">
    <source>
        <dbReference type="ARBA" id="ARBA00022801"/>
    </source>
</evidence>
<dbReference type="Pfam" id="PF07676">
    <property type="entry name" value="PD40"/>
    <property type="match status" value="1"/>
</dbReference>
<feature type="active site" description="Nucleophile" evidence="8">
    <location>
        <position position="952"/>
    </location>
</feature>
<evidence type="ECO:0000313" key="13">
    <source>
        <dbReference type="Proteomes" id="UP000236735"/>
    </source>
</evidence>
<dbReference type="Pfam" id="PF26549">
    <property type="entry name" value="Tricorn_N"/>
    <property type="match status" value="1"/>
</dbReference>
<protein>
    <recommendedName>
        <fullName evidence="7">Tricorn protease homolog</fullName>
        <ecNumber evidence="7">3.4.21.-</ecNumber>
    </recommendedName>
</protein>
<gene>
    <name evidence="12" type="ORF">SAMN05216354_0142</name>
</gene>
<evidence type="ECO:0000259" key="11">
    <source>
        <dbReference type="PROSITE" id="PS51487"/>
    </source>
</evidence>
<dbReference type="SUPFAM" id="SSF52096">
    <property type="entry name" value="ClpP/crotonase"/>
    <property type="match status" value="1"/>
</dbReference>
<evidence type="ECO:0000256" key="2">
    <source>
        <dbReference type="ARBA" id="ARBA00008524"/>
    </source>
</evidence>